<keyword evidence="2" id="KW-0067">ATP-binding</keyword>
<proteinExistence type="predicted"/>
<gene>
    <name evidence="4" type="ORF">ASJ80_01170</name>
</gene>
<evidence type="ECO:0000256" key="1">
    <source>
        <dbReference type="ARBA" id="ARBA00022741"/>
    </source>
</evidence>
<dbReference type="AlphaFoldDB" id="A0A2A2H2V0"/>
<keyword evidence="5" id="KW-1185">Reference proteome</keyword>
<evidence type="ECO:0000256" key="2">
    <source>
        <dbReference type="ARBA" id="ARBA00022840"/>
    </source>
</evidence>
<evidence type="ECO:0000259" key="3">
    <source>
        <dbReference type="Pfam" id="PF00288"/>
    </source>
</evidence>
<accession>A0A2A2H2V0</accession>
<sequence length="375" mass="42037">MTVQLHDFLKEAEKKKAFPEVIAYHRIDGPGSSLDLSEFQQAFWKLPHIPEQDDPAVKWTCNLPRTVGITIDTGTRVEAHPFDPGRIGIKSVEYKTEVSASLGEVIPVKENWLLKILEIFDLSGVMFVLKNLKEGLHSSGLGGSSAAATGVCILANELAGRPFSKIQLIAMASRIEQDFGVSITGTQEQSNVLFGGVTDYVWFPWGIPGCPDTGYGSSMRFELITPQDYHKLEERMAIFHSGYSRLSTEVNIAWRNALRAEEGYKHHFKKMEVAYRFREGLRLQKWSHVLDSMVKYRKIRTKLCMDYMGGSMDLLERAESHNCTAFPLGAGGGGGVLLFSPDPESLESLRGDLQGIYREIPFKIRSKGYEINNRL</sequence>
<dbReference type="SUPFAM" id="SSF55060">
    <property type="entry name" value="GHMP Kinase, C-terminal domain"/>
    <property type="match status" value="1"/>
</dbReference>
<dbReference type="Pfam" id="PF00288">
    <property type="entry name" value="GHMP_kinases_N"/>
    <property type="match status" value="1"/>
</dbReference>
<dbReference type="InterPro" id="IPR036554">
    <property type="entry name" value="GHMP_kinase_C_sf"/>
</dbReference>
<dbReference type="GO" id="GO:0016301">
    <property type="term" value="F:kinase activity"/>
    <property type="evidence" value="ECO:0007669"/>
    <property type="project" value="UniProtKB-KW"/>
</dbReference>
<dbReference type="InterPro" id="IPR020568">
    <property type="entry name" value="Ribosomal_Su5_D2-typ_SF"/>
</dbReference>
<reference evidence="4 5" key="1">
    <citation type="journal article" date="2017" name="BMC Genomics">
        <title>Genomic analysis of methanogenic archaea reveals a shift towards energy conservation.</title>
        <authorList>
            <person name="Gilmore S.P."/>
            <person name="Henske J.K."/>
            <person name="Sexton J.A."/>
            <person name="Solomon K.V."/>
            <person name="Seppala S."/>
            <person name="Yoo J.I."/>
            <person name="Huyett L.M."/>
            <person name="Pressman A."/>
            <person name="Cogan J.Z."/>
            <person name="Kivenson V."/>
            <person name="Peng X."/>
            <person name="Tan Y."/>
            <person name="Valentine D.L."/>
            <person name="O'Malley M.A."/>
        </authorList>
    </citation>
    <scope>NUCLEOTIDE SEQUENCE [LARGE SCALE GENOMIC DNA]</scope>
    <source>
        <strain evidence="4 5">M.o.H.</strain>
    </source>
</reference>
<dbReference type="Proteomes" id="UP000217784">
    <property type="component" value="Unassembled WGS sequence"/>
</dbReference>
<dbReference type="InterPro" id="IPR006204">
    <property type="entry name" value="GHMP_kinase_N_dom"/>
</dbReference>
<dbReference type="RefSeq" id="WP_069583915.1">
    <property type="nucleotide sequence ID" value="NZ_LMVM01000037.1"/>
</dbReference>
<dbReference type="SUPFAM" id="SSF54211">
    <property type="entry name" value="Ribosomal protein S5 domain 2-like"/>
    <property type="match status" value="1"/>
</dbReference>
<organism evidence="4 5">
    <name type="scientific">Methanobacterium bryantii</name>
    <dbReference type="NCBI Taxonomy" id="2161"/>
    <lineage>
        <taxon>Archaea</taxon>
        <taxon>Methanobacteriati</taxon>
        <taxon>Methanobacteriota</taxon>
        <taxon>Methanomada group</taxon>
        <taxon>Methanobacteria</taxon>
        <taxon>Methanobacteriales</taxon>
        <taxon>Methanobacteriaceae</taxon>
        <taxon>Methanobacterium</taxon>
    </lineage>
</organism>
<protein>
    <submittedName>
        <fullName evidence="4">GHMP kinase</fullName>
    </submittedName>
</protein>
<feature type="domain" description="GHMP kinase N-terminal" evidence="3">
    <location>
        <begin position="137"/>
        <end position="196"/>
    </location>
</feature>
<dbReference type="Gene3D" id="3.30.230.120">
    <property type="match status" value="1"/>
</dbReference>
<keyword evidence="4" id="KW-0808">Transferase</keyword>
<dbReference type="GO" id="GO:0005524">
    <property type="term" value="F:ATP binding"/>
    <property type="evidence" value="ECO:0007669"/>
    <property type="project" value="UniProtKB-KW"/>
</dbReference>
<keyword evidence="4" id="KW-0418">Kinase</keyword>
<keyword evidence="1" id="KW-0547">Nucleotide-binding</keyword>
<name>A0A2A2H2V0_METBR</name>
<evidence type="ECO:0000313" key="5">
    <source>
        <dbReference type="Proteomes" id="UP000217784"/>
    </source>
</evidence>
<dbReference type="EMBL" id="LMVM01000037">
    <property type="protein sequence ID" value="PAV03613.1"/>
    <property type="molecule type" value="Genomic_DNA"/>
</dbReference>
<comment type="caution">
    <text evidence="4">The sequence shown here is derived from an EMBL/GenBank/DDBJ whole genome shotgun (WGS) entry which is preliminary data.</text>
</comment>
<evidence type="ECO:0000313" key="4">
    <source>
        <dbReference type="EMBL" id="PAV03613.1"/>
    </source>
</evidence>